<gene>
    <name evidence="1" type="ORF">ACFSR9_10875</name>
</gene>
<dbReference type="Proteomes" id="UP001597475">
    <property type="component" value="Unassembled WGS sequence"/>
</dbReference>
<evidence type="ECO:0000313" key="1">
    <source>
        <dbReference type="EMBL" id="MFD2609932.1"/>
    </source>
</evidence>
<evidence type="ECO:0000313" key="2">
    <source>
        <dbReference type="Proteomes" id="UP001597475"/>
    </source>
</evidence>
<keyword evidence="2" id="KW-1185">Reference proteome</keyword>
<dbReference type="InterPro" id="IPR007709">
    <property type="entry name" value="N-FG_amidohydro"/>
</dbReference>
<dbReference type="RefSeq" id="WP_386845689.1">
    <property type="nucleotide sequence ID" value="NZ_JBHUMK010000048.1"/>
</dbReference>
<protein>
    <submittedName>
        <fullName evidence="1">N-formylglutamate amidohydrolase</fullName>
        <ecNumber evidence="1">3.5.1.68</ecNumber>
    </submittedName>
</protein>
<dbReference type="Pfam" id="PF05013">
    <property type="entry name" value="FGase"/>
    <property type="match status" value="1"/>
</dbReference>
<dbReference type="GO" id="GO:0050129">
    <property type="term" value="F:N-formylglutamate deformylase activity"/>
    <property type="evidence" value="ECO:0007669"/>
    <property type="project" value="UniProtKB-EC"/>
</dbReference>
<reference evidence="2" key="1">
    <citation type="journal article" date="2019" name="Int. J. Syst. Evol. Microbiol.">
        <title>The Global Catalogue of Microorganisms (GCM) 10K type strain sequencing project: providing services to taxonomists for standard genome sequencing and annotation.</title>
        <authorList>
            <consortium name="The Broad Institute Genomics Platform"/>
            <consortium name="The Broad Institute Genome Sequencing Center for Infectious Disease"/>
            <person name="Wu L."/>
            <person name="Ma J."/>
        </authorList>
    </citation>
    <scope>NUCLEOTIDE SEQUENCE [LARGE SCALE GENOMIC DNA]</scope>
    <source>
        <strain evidence="2">KCTC 33842</strain>
    </source>
</reference>
<dbReference type="EMBL" id="JBHUMK010000048">
    <property type="protein sequence ID" value="MFD2609932.1"/>
    <property type="molecule type" value="Genomic_DNA"/>
</dbReference>
<name>A0ABW5P3P7_9DEIO</name>
<organism evidence="1 2">
    <name type="scientific">Deinococcus taklimakanensis</name>
    <dbReference type="NCBI Taxonomy" id="536443"/>
    <lineage>
        <taxon>Bacteria</taxon>
        <taxon>Thermotogati</taxon>
        <taxon>Deinococcota</taxon>
        <taxon>Deinococci</taxon>
        <taxon>Deinococcales</taxon>
        <taxon>Deinococcaceae</taxon>
        <taxon>Deinococcus</taxon>
    </lineage>
</organism>
<proteinExistence type="predicted"/>
<sequence length="265" mass="29013">MTPRLDDLLIVTPHPSGQLPADVLREMLGDAAFDTPRREAFLRRLFTDGDLYTDLIYALPGARYVQAPWSRFAVDLNRHRDDPADNGVLKRTTFDREPLYPPGFTLSAQAQETRLRQYWDTFDTQVAAELGGARLMIVGHAMAAHGPALGHDRGAPRPALCLMPGTPDAPTFPGELWEALRVACADAFAPVLPAHLNRVTVGEPWATDTLSAAHQARSGVPAFGLEINVALYTTPDLRPRDDAMRGLNAAFGRFAQAALRLLPDV</sequence>
<accession>A0ABW5P3P7</accession>
<dbReference type="EC" id="3.5.1.68" evidence="1"/>
<keyword evidence="1" id="KW-0378">Hydrolase</keyword>
<comment type="caution">
    <text evidence="1">The sequence shown here is derived from an EMBL/GenBank/DDBJ whole genome shotgun (WGS) entry which is preliminary data.</text>
</comment>
<dbReference type="Gene3D" id="3.40.630.40">
    <property type="entry name" value="Zn-dependent exopeptidases"/>
    <property type="match status" value="1"/>
</dbReference>
<dbReference type="SUPFAM" id="SSF53187">
    <property type="entry name" value="Zn-dependent exopeptidases"/>
    <property type="match status" value="1"/>
</dbReference>